<dbReference type="AlphaFoldDB" id="A0A428PC97"/>
<keyword evidence="3" id="KW-1185">Reference proteome</keyword>
<evidence type="ECO:0000313" key="2">
    <source>
        <dbReference type="EMBL" id="RSL50667.1"/>
    </source>
</evidence>
<protein>
    <submittedName>
        <fullName evidence="2">Uncharacterized protein</fullName>
    </submittedName>
</protein>
<name>A0A428PC97_9HYPO</name>
<accession>A0A428PC97</accession>
<sequence>MPPSSAPQDANCAPSVHDQSKTPSAQPSDSSSKSQDTMNSSSASSSASGPTHPPELAPTVDLVHHVLLPVGQPDEPYVDIDAHNKRLCGLFEFSIQQLDFSTGQVLDKEGRPSQADMYFRPVSPQKMQAWLDESKPFNHRYDFDAIDCGYTREHRAQLAGDSFAHTIDTHVQDSADASNRGAMPTHTTWASVGTPRVKLLFRVNGVSDWRIHFVYRQFPEPIKCVTRRDKANPEKPHVVISLSEGARLKDGILCTSELTTLLYYVADSSVSAVEKRHVIYPAMVVTASCDTVRLTQAIWNVKTGQIEIRMSPILEFPNGLWKNKTQYLSLLGWVLSDPIGKTK</sequence>
<dbReference type="Proteomes" id="UP000288168">
    <property type="component" value="Unassembled WGS sequence"/>
</dbReference>
<organism evidence="2 3">
    <name type="scientific">Fusarium duplospermum</name>
    <dbReference type="NCBI Taxonomy" id="1325734"/>
    <lineage>
        <taxon>Eukaryota</taxon>
        <taxon>Fungi</taxon>
        <taxon>Dikarya</taxon>
        <taxon>Ascomycota</taxon>
        <taxon>Pezizomycotina</taxon>
        <taxon>Sordariomycetes</taxon>
        <taxon>Hypocreomycetidae</taxon>
        <taxon>Hypocreales</taxon>
        <taxon>Nectriaceae</taxon>
        <taxon>Fusarium</taxon>
        <taxon>Fusarium solani species complex</taxon>
    </lineage>
</organism>
<dbReference type="EMBL" id="NKCI01000160">
    <property type="protein sequence ID" value="RSL50667.1"/>
    <property type="molecule type" value="Genomic_DNA"/>
</dbReference>
<comment type="caution">
    <text evidence="2">The sequence shown here is derived from an EMBL/GenBank/DDBJ whole genome shotgun (WGS) entry which is preliminary data.</text>
</comment>
<evidence type="ECO:0000256" key="1">
    <source>
        <dbReference type="SAM" id="MobiDB-lite"/>
    </source>
</evidence>
<proteinExistence type="predicted"/>
<dbReference type="OrthoDB" id="4870109at2759"/>
<evidence type="ECO:0000313" key="3">
    <source>
        <dbReference type="Proteomes" id="UP000288168"/>
    </source>
</evidence>
<gene>
    <name evidence="2" type="ORF">CEP54_011825</name>
</gene>
<reference evidence="2 3" key="1">
    <citation type="submission" date="2017-06" db="EMBL/GenBank/DDBJ databases">
        <title>Comparative genomic analysis of Ambrosia Fusariam Clade fungi.</title>
        <authorList>
            <person name="Stajich J.E."/>
            <person name="Carrillo J."/>
            <person name="Kijimoto T."/>
            <person name="Eskalen A."/>
            <person name="O'Donnell K."/>
            <person name="Kasson M."/>
        </authorList>
    </citation>
    <scope>NUCLEOTIDE SEQUENCE [LARGE SCALE GENOMIC DNA]</scope>
    <source>
        <strain evidence="2 3">NRRL62584</strain>
    </source>
</reference>
<feature type="compositionally biased region" description="Low complexity" evidence="1">
    <location>
        <begin position="21"/>
        <end position="48"/>
    </location>
</feature>
<feature type="region of interest" description="Disordered" evidence="1">
    <location>
        <begin position="1"/>
        <end position="57"/>
    </location>
</feature>